<sequence>MFNSAKYYSPLLPKALLFGICLYGLNAVLGMVAQAEEFRELQEQGQQERKEGNSDINNINSQTSRDENCREPQNLTPEERENCRPPAPTFFEQERKLEPEGFGSTFLENSLNGVSDPLKGAGSTSRQLNTPLGERINGEFDLDGQFDVNGGFRGCI</sequence>
<name>A0A6B3NHY6_9CYAN</name>
<gene>
    <name evidence="2" type="ORF">F6J89_16875</name>
</gene>
<feature type="region of interest" description="Disordered" evidence="1">
    <location>
        <begin position="43"/>
        <end position="90"/>
    </location>
</feature>
<feature type="compositionally biased region" description="Polar residues" evidence="1">
    <location>
        <begin position="54"/>
        <end position="63"/>
    </location>
</feature>
<reference evidence="2" key="1">
    <citation type="submission" date="2019-11" db="EMBL/GenBank/DDBJ databases">
        <title>Genomic insights into an expanded diversity of filamentous marine cyanobacteria reveals the extraordinary biosynthetic potential of Moorea and Okeania.</title>
        <authorList>
            <person name="Ferreira Leao T."/>
            <person name="Wang M."/>
            <person name="Moss N."/>
            <person name="Da Silva R."/>
            <person name="Sanders J."/>
            <person name="Nurk S."/>
            <person name="Gurevich A."/>
            <person name="Humphrey G."/>
            <person name="Reher R."/>
            <person name="Zhu Q."/>
            <person name="Belda-Ferre P."/>
            <person name="Glukhov E."/>
            <person name="Rex R."/>
            <person name="Dorrestein P.C."/>
            <person name="Knight R."/>
            <person name="Pevzner P."/>
            <person name="Gerwick W.H."/>
            <person name="Gerwick L."/>
        </authorList>
    </citation>
    <scope>NUCLEOTIDE SEQUENCE</scope>
    <source>
        <strain evidence="2">SIO1C4</strain>
    </source>
</reference>
<evidence type="ECO:0000313" key="2">
    <source>
        <dbReference type="EMBL" id="NER29251.1"/>
    </source>
</evidence>
<feature type="compositionally biased region" description="Basic and acidic residues" evidence="1">
    <location>
        <begin position="43"/>
        <end position="53"/>
    </location>
</feature>
<dbReference type="AlphaFoldDB" id="A0A6B3NHY6"/>
<comment type="caution">
    <text evidence="2">The sequence shown here is derived from an EMBL/GenBank/DDBJ whole genome shotgun (WGS) entry which is preliminary data.</text>
</comment>
<protein>
    <submittedName>
        <fullName evidence="2">Uncharacterized protein</fullName>
    </submittedName>
</protein>
<evidence type="ECO:0000256" key="1">
    <source>
        <dbReference type="SAM" id="MobiDB-lite"/>
    </source>
</evidence>
<organism evidence="2">
    <name type="scientific">Symploca sp. SIO1C4</name>
    <dbReference type="NCBI Taxonomy" id="2607765"/>
    <lineage>
        <taxon>Bacteria</taxon>
        <taxon>Bacillati</taxon>
        <taxon>Cyanobacteriota</taxon>
        <taxon>Cyanophyceae</taxon>
        <taxon>Coleofasciculales</taxon>
        <taxon>Coleofasciculaceae</taxon>
        <taxon>Symploca</taxon>
    </lineage>
</organism>
<accession>A0A6B3NHY6</accession>
<dbReference type="EMBL" id="JAAHFQ010000334">
    <property type="protein sequence ID" value="NER29251.1"/>
    <property type="molecule type" value="Genomic_DNA"/>
</dbReference>
<proteinExistence type="predicted"/>